<keyword evidence="1" id="KW-0472">Membrane</keyword>
<evidence type="ECO:0000313" key="3">
    <source>
        <dbReference type="EMBL" id="MYZ49229.1"/>
    </source>
</evidence>
<accession>A0A964T7H1</accession>
<dbReference type="RefSeq" id="WP_161141571.1">
    <property type="nucleotide sequence ID" value="NZ_SPKJ01000064.1"/>
</dbReference>
<keyword evidence="1" id="KW-1133">Transmembrane helix</keyword>
<proteinExistence type="predicted"/>
<feature type="transmembrane region" description="Helical" evidence="1">
    <location>
        <begin position="212"/>
        <end position="230"/>
    </location>
</feature>
<dbReference type="SMART" id="SM00014">
    <property type="entry name" value="acidPPc"/>
    <property type="match status" value="1"/>
</dbReference>
<dbReference type="AlphaFoldDB" id="A0A964T7H1"/>
<feature type="transmembrane region" description="Helical" evidence="1">
    <location>
        <begin position="80"/>
        <end position="96"/>
    </location>
</feature>
<gene>
    <name evidence="3" type="ORF">E4O86_16075</name>
</gene>
<dbReference type="EMBL" id="SPKJ01000064">
    <property type="protein sequence ID" value="MYZ49229.1"/>
    <property type="molecule type" value="Genomic_DNA"/>
</dbReference>
<dbReference type="Pfam" id="PF01569">
    <property type="entry name" value="PAP2"/>
    <property type="match status" value="1"/>
</dbReference>
<keyword evidence="1" id="KW-0812">Transmembrane</keyword>
<reference evidence="3" key="1">
    <citation type="submission" date="2019-03" db="EMBL/GenBank/DDBJ databases">
        <title>Afifella sp. nov., isolated from activated sludge.</title>
        <authorList>
            <person name="Li Q."/>
            <person name="Liu Y."/>
        </authorList>
    </citation>
    <scope>NUCLEOTIDE SEQUENCE</scope>
    <source>
        <strain evidence="3">L72</strain>
    </source>
</reference>
<feature type="transmembrane region" description="Helical" evidence="1">
    <location>
        <begin position="164"/>
        <end position="182"/>
    </location>
</feature>
<dbReference type="Proteomes" id="UP000773614">
    <property type="component" value="Unassembled WGS sequence"/>
</dbReference>
<evidence type="ECO:0000259" key="2">
    <source>
        <dbReference type="SMART" id="SM00014"/>
    </source>
</evidence>
<comment type="caution">
    <text evidence="3">The sequence shown here is derived from an EMBL/GenBank/DDBJ whole genome shotgun (WGS) entry which is preliminary data.</text>
</comment>
<dbReference type="Gene3D" id="1.20.144.10">
    <property type="entry name" value="Phosphatidic acid phosphatase type 2/haloperoxidase"/>
    <property type="match status" value="1"/>
</dbReference>
<dbReference type="InterPro" id="IPR036938">
    <property type="entry name" value="PAP2/HPO_sf"/>
</dbReference>
<feature type="transmembrane region" description="Helical" evidence="1">
    <location>
        <begin position="108"/>
        <end position="127"/>
    </location>
</feature>
<keyword evidence="4" id="KW-1185">Reference proteome</keyword>
<evidence type="ECO:0000313" key="4">
    <source>
        <dbReference type="Proteomes" id="UP000773614"/>
    </source>
</evidence>
<protein>
    <submittedName>
        <fullName evidence="3">Phosphatase PAP2 family protein</fullName>
    </submittedName>
</protein>
<organism evidence="3 4">
    <name type="scientific">Propylenella binzhouense</name>
    <dbReference type="NCBI Taxonomy" id="2555902"/>
    <lineage>
        <taxon>Bacteria</taxon>
        <taxon>Pseudomonadati</taxon>
        <taxon>Pseudomonadota</taxon>
        <taxon>Alphaproteobacteria</taxon>
        <taxon>Hyphomicrobiales</taxon>
        <taxon>Propylenellaceae</taxon>
        <taxon>Propylenella</taxon>
    </lineage>
</organism>
<dbReference type="SUPFAM" id="SSF48317">
    <property type="entry name" value="Acid phosphatase/Vanadium-dependent haloperoxidase"/>
    <property type="match status" value="1"/>
</dbReference>
<name>A0A964T7H1_9HYPH</name>
<sequence length="271" mass="29374">MTARRPHRRLPSQAARAAERIRAHPVLAALLLLVLVALPFLVVPALDLAASRLFYAEGTGFPGAARGLQAIRDLGRAVEIAFAAILALPLLVKLAFPESRLLVRPRTTLFVLLTYAIGPGLIVNALFKEHWGRARPRDIVEFGGTLEFTRVWQLAANCPTNCSFASGEAASAFFVVAAAFIVPRGWRRATLAAALLFAAIVSYARLAMGGHFLSDILAAWAIVLVVMVVLRELVLVRLPPAFDRRAEDRVAAAGRALRRGLAALRTHSPRL</sequence>
<feature type="domain" description="Phosphatidic acid phosphatase type 2/haloperoxidase" evidence="2">
    <location>
        <begin position="108"/>
        <end position="231"/>
    </location>
</feature>
<evidence type="ECO:0000256" key="1">
    <source>
        <dbReference type="SAM" id="Phobius"/>
    </source>
</evidence>
<dbReference type="OrthoDB" id="9813524at2"/>
<feature type="transmembrane region" description="Helical" evidence="1">
    <location>
        <begin position="189"/>
        <end position="206"/>
    </location>
</feature>
<dbReference type="InterPro" id="IPR000326">
    <property type="entry name" value="PAP2/HPO"/>
</dbReference>